<keyword evidence="4" id="KW-1185">Reference proteome</keyword>
<organism evidence="3 4">
    <name type="scientific">Cyanobium usitatum str. Tous</name>
    <dbReference type="NCBI Taxonomy" id="2116684"/>
    <lineage>
        <taxon>Bacteria</taxon>
        <taxon>Bacillati</taxon>
        <taxon>Cyanobacteriota</taxon>
        <taxon>Cyanophyceae</taxon>
        <taxon>Synechococcales</taxon>
        <taxon>Prochlorococcaceae</taxon>
        <taxon>Cyanobium</taxon>
    </lineage>
</organism>
<name>A0A2P7MVF8_9CYAN</name>
<gene>
    <name evidence="3" type="ORF">C7K55_07720</name>
</gene>
<dbReference type="InterPro" id="IPR052955">
    <property type="entry name" value="UPF0703_membrane_permease"/>
</dbReference>
<evidence type="ECO:0000313" key="3">
    <source>
        <dbReference type="EMBL" id="PSJ05213.1"/>
    </source>
</evidence>
<evidence type="ECO:0000313" key="4">
    <source>
        <dbReference type="Proteomes" id="UP000243002"/>
    </source>
</evidence>
<comment type="caution">
    <text evidence="3">The sequence shown here is derived from an EMBL/GenBank/DDBJ whole genome shotgun (WGS) entry which is preliminary data.</text>
</comment>
<feature type="transmembrane region" description="Helical" evidence="1">
    <location>
        <begin position="37"/>
        <end position="58"/>
    </location>
</feature>
<proteinExistence type="predicted"/>
<evidence type="ECO:0000259" key="2">
    <source>
        <dbReference type="Pfam" id="PF21537"/>
    </source>
</evidence>
<keyword evidence="1" id="KW-0812">Transmembrane</keyword>
<protein>
    <submittedName>
        <fullName evidence="3">TIGR03943 family protein</fullName>
    </submittedName>
</protein>
<dbReference type="InterPro" id="IPR048447">
    <property type="entry name" value="DUF1980_C"/>
</dbReference>
<dbReference type="EMBL" id="PXXO01000007">
    <property type="protein sequence ID" value="PSJ05213.1"/>
    <property type="molecule type" value="Genomic_DNA"/>
</dbReference>
<dbReference type="Proteomes" id="UP000243002">
    <property type="component" value="Unassembled WGS sequence"/>
</dbReference>
<dbReference type="PANTHER" id="PTHR40047:SF1">
    <property type="entry name" value="UPF0703 PROTEIN YCGQ"/>
    <property type="match status" value="1"/>
</dbReference>
<feature type="domain" description="DUF1980" evidence="2">
    <location>
        <begin position="140"/>
        <end position="230"/>
    </location>
</feature>
<reference evidence="3 4" key="1">
    <citation type="journal article" date="2018" name="Environ. Microbiol.">
        <title>Ecological and genomic features of two widespread freshwater picocyanobacteria.</title>
        <authorList>
            <person name="Cabello-Yeves P.J."/>
            <person name="Picazo A."/>
            <person name="Camacho A."/>
            <person name="Callieri C."/>
            <person name="Rosselli R."/>
            <person name="Roda-Garcia J.J."/>
            <person name="Coutinho F.H."/>
            <person name="Rodriguez-Valera F."/>
        </authorList>
    </citation>
    <scope>NUCLEOTIDE SEQUENCE [LARGE SCALE GENOMIC DNA]</scope>
    <source>
        <strain evidence="3 4">Tous</strain>
    </source>
</reference>
<dbReference type="NCBIfam" id="TIGR03943">
    <property type="entry name" value="TIGR03943 family putative permease subunit"/>
    <property type="match status" value="1"/>
</dbReference>
<sequence length="233" mass="25011">MGQFAAAVMRAFALGLWGAVLLQSSLSGRLDLLLSGVFHPLVGLSGVALLLLAGLLLAELALRGRESPAPSRRQAIPKTWWLSAAVALLVLAIPPNPSFSTLAANRPAELGDETELSFVLPPAQRSLTDWVRLLRSQPDPSLYAGDPVRISGFVLPQPGEPPQLARLLVRCCLADATPVGLPVRWPAGRQPRADQWLAVEGTMAIEERNGQSRSVVVAQRITPIARPKRPLEP</sequence>
<accession>A0A2P7MVF8</accession>
<keyword evidence="1" id="KW-0472">Membrane</keyword>
<dbReference type="InterPro" id="IPR015402">
    <property type="entry name" value="DUF1980"/>
</dbReference>
<evidence type="ECO:0000256" key="1">
    <source>
        <dbReference type="SAM" id="Phobius"/>
    </source>
</evidence>
<dbReference type="Pfam" id="PF21537">
    <property type="entry name" value="DUF1980_C"/>
    <property type="match status" value="1"/>
</dbReference>
<dbReference type="OrthoDB" id="9770408at2"/>
<dbReference type="PANTHER" id="PTHR40047">
    <property type="entry name" value="UPF0703 PROTEIN YCGQ"/>
    <property type="match status" value="1"/>
</dbReference>
<keyword evidence="1" id="KW-1133">Transmembrane helix</keyword>
<feature type="transmembrane region" description="Helical" evidence="1">
    <location>
        <begin position="79"/>
        <end position="97"/>
    </location>
</feature>
<dbReference type="RefSeq" id="WP_106502838.1">
    <property type="nucleotide sequence ID" value="NZ_PXXO01000007.1"/>
</dbReference>
<dbReference type="AlphaFoldDB" id="A0A2P7MVF8"/>